<dbReference type="Gene3D" id="3.30.429.10">
    <property type="entry name" value="Macrophage Migration Inhibitory Factor"/>
    <property type="match status" value="1"/>
</dbReference>
<dbReference type="InterPro" id="IPR014347">
    <property type="entry name" value="Tautomerase/MIF_sf"/>
</dbReference>
<comment type="caution">
    <text evidence="1">The sequence shown here is derived from an EMBL/GenBank/DDBJ whole genome shotgun (WGS) entry which is preliminary data.</text>
</comment>
<dbReference type="EMBL" id="WMIG01000015">
    <property type="protein sequence ID" value="MTH61364.1"/>
    <property type="molecule type" value="Genomic_DNA"/>
</dbReference>
<dbReference type="Proteomes" id="UP000449846">
    <property type="component" value="Unassembled WGS sequence"/>
</dbReference>
<dbReference type="CDD" id="cd00580">
    <property type="entry name" value="CHMI"/>
    <property type="match status" value="1"/>
</dbReference>
<keyword evidence="1" id="KW-0413">Isomerase</keyword>
<keyword evidence="2" id="KW-1185">Reference proteome</keyword>
<proteinExistence type="predicted"/>
<dbReference type="PANTHER" id="PTHR37950:SF1">
    <property type="entry name" value="4-HYDROXYPHENYLACETATE CATABOLISM PROTEIN"/>
    <property type="match status" value="1"/>
</dbReference>
<dbReference type="SUPFAM" id="SSF55331">
    <property type="entry name" value="Tautomerase/MIF"/>
    <property type="match status" value="1"/>
</dbReference>
<dbReference type="AlphaFoldDB" id="A0A844HSE7"/>
<dbReference type="OrthoDB" id="9814215at2"/>
<sequence>MRHAALHMVKIRGGFRCTDPRGKVRSLPFQQRKGAFMPHCIVEYSANLEPTGRIDELLQKIAAHFRTAPDVFPTGGVRVRAIPVSHYVIADGNPDHAYVNVTCRIGAGRPAEFRKAFFTTAWDITVAHFREESARRGLGITFYVDQADPEGAWKTNSIHAHMAKA</sequence>
<gene>
    <name evidence="1" type="ORF">GL300_19300</name>
</gene>
<reference evidence="1 2" key="1">
    <citation type="submission" date="2019-11" db="EMBL/GenBank/DDBJ databases">
        <authorList>
            <person name="Dong K."/>
        </authorList>
    </citation>
    <scope>NUCLEOTIDE SEQUENCE [LARGE SCALE GENOMIC DNA]</scope>
    <source>
        <strain evidence="1 2">NBRC 112902</strain>
    </source>
</reference>
<evidence type="ECO:0000313" key="2">
    <source>
        <dbReference type="Proteomes" id="UP000449846"/>
    </source>
</evidence>
<evidence type="ECO:0000313" key="1">
    <source>
        <dbReference type="EMBL" id="MTH61364.1"/>
    </source>
</evidence>
<organism evidence="1 2">
    <name type="scientific">Paracoccus litorisediminis</name>
    <dbReference type="NCBI Taxonomy" id="2006130"/>
    <lineage>
        <taxon>Bacteria</taxon>
        <taxon>Pseudomonadati</taxon>
        <taxon>Pseudomonadota</taxon>
        <taxon>Alphaproteobacteria</taxon>
        <taxon>Rhodobacterales</taxon>
        <taxon>Paracoccaceae</taxon>
        <taxon>Paracoccus</taxon>
    </lineage>
</organism>
<dbReference type="Pfam" id="PF02962">
    <property type="entry name" value="CHMI"/>
    <property type="match status" value="1"/>
</dbReference>
<dbReference type="GO" id="GO:0008704">
    <property type="term" value="F:5-carboxymethyl-2-hydroxymuconate delta-isomerase activity"/>
    <property type="evidence" value="ECO:0007669"/>
    <property type="project" value="InterPro"/>
</dbReference>
<dbReference type="InterPro" id="IPR004220">
    <property type="entry name" value="5-COMe_2-OHmuconate_Isoase"/>
</dbReference>
<dbReference type="PANTHER" id="PTHR37950">
    <property type="entry name" value="4-HYDROXYPHENYLACETATE CATABOLISM PROTEIN"/>
    <property type="match status" value="1"/>
</dbReference>
<name>A0A844HSE7_9RHOB</name>
<accession>A0A844HSE7</accession>
<protein>
    <submittedName>
        <fullName evidence="1">5-carboxymethyl-2-hydroxymuconate isomerase</fullName>
    </submittedName>
</protein>